<proteinExistence type="predicted"/>
<accession>A0A1H3LZK8</accession>
<dbReference type="RefSeq" id="WP_089884659.1">
    <property type="nucleotide sequence ID" value="NZ_FNPF01000015.1"/>
</dbReference>
<evidence type="ECO:0000313" key="1">
    <source>
        <dbReference type="EMBL" id="SDY69881.1"/>
    </source>
</evidence>
<keyword evidence="2" id="KW-1185">Reference proteome</keyword>
<protein>
    <submittedName>
        <fullName evidence="1">Uncharacterized protein</fullName>
    </submittedName>
</protein>
<dbReference type="PROSITE" id="PS51257">
    <property type="entry name" value="PROKAR_LIPOPROTEIN"/>
    <property type="match status" value="1"/>
</dbReference>
<reference evidence="1 2" key="1">
    <citation type="submission" date="2016-10" db="EMBL/GenBank/DDBJ databases">
        <authorList>
            <person name="de Groot N.N."/>
        </authorList>
    </citation>
    <scope>NUCLEOTIDE SEQUENCE [LARGE SCALE GENOMIC DNA]</scope>
    <source>
        <strain evidence="1 2">DSM 26880</strain>
    </source>
</reference>
<dbReference type="EMBL" id="FNPF01000015">
    <property type="protein sequence ID" value="SDY69881.1"/>
    <property type="molecule type" value="Genomic_DNA"/>
</dbReference>
<gene>
    <name evidence="1" type="ORF">SAMN05444340_11522</name>
</gene>
<organism evidence="1 2">
    <name type="scientific">Citreimonas salinaria</name>
    <dbReference type="NCBI Taxonomy" id="321339"/>
    <lineage>
        <taxon>Bacteria</taxon>
        <taxon>Pseudomonadati</taxon>
        <taxon>Pseudomonadota</taxon>
        <taxon>Alphaproteobacteria</taxon>
        <taxon>Rhodobacterales</taxon>
        <taxon>Roseobacteraceae</taxon>
        <taxon>Citreimonas</taxon>
    </lineage>
</organism>
<dbReference type="STRING" id="321339.SAMN05444340_11522"/>
<dbReference type="Proteomes" id="UP000199286">
    <property type="component" value="Unassembled WGS sequence"/>
</dbReference>
<sequence>MRIYSAIHVDKRFRRPVKTEMQHGILVAAAAACAAHRFHLSEAAFDDEIDALCDLLEQDRTTDFLSFLVEILADLNLATNSDREDLRTCLRVMSEDLDAINLATTVLKSPRAGESAARLRELCQHSPEQPGEALEAYAERMLRLHLRAGLPAVLQAILGIVGRLSVSLHPGNRRKQATIVAQFVGNAQAAATPRRSR</sequence>
<name>A0A1H3LZK8_9RHOB</name>
<evidence type="ECO:0000313" key="2">
    <source>
        <dbReference type="Proteomes" id="UP000199286"/>
    </source>
</evidence>
<dbReference type="AlphaFoldDB" id="A0A1H3LZK8"/>